<feature type="compositionally biased region" description="Acidic residues" evidence="1">
    <location>
        <begin position="1158"/>
        <end position="1167"/>
    </location>
</feature>
<name>A0A5C3QV88_9AGAR</name>
<feature type="region of interest" description="Disordered" evidence="1">
    <location>
        <begin position="354"/>
        <end position="376"/>
    </location>
</feature>
<dbReference type="EMBL" id="ML178823">
    <property type="protein sequence ID" value="TFL02244.1"/>
    <property type="molecule type" value="Genomic_DNA"/>
</dbReference>
<feature type="compositionally biased region" description="Low complexity" evidence="1">
    <location>
        <begin position="426"/>
        <end position="440"/>
    </location>
</feature>
<sequence length="1226" mass="132773">MAQAVFEDSEHPLEQYLREAGEIAFLCPGADSAHYIEEDTLLEPHDADDLSWMPPWLEQLVVPLLPILLEHSSAFSASSKFAERFKYTVISSSLLASSLSPQGAAARTSGRLTPLLPGHLPNTSPNTSVALEVPPYLSPYHSRSSSHDDPSTTALASASASAEDNQVYWPYAIAVATFGAGHYFTSIILMALSLYYTSHFTSLLESSQLFGLSSGDGEAETLPTLQALQDLVDANDVWDTLVSEAFALLESQDPSSPSTFHSSTLHPNATSASSYRHQYPTNPSWSMPLRVALQGTLHTTATQCDHIRHLFTAVSSSELGQIAEMYAPPSPLPRNQTQGYFSFNGAADRHGVRPFSLPSRRPMSVVGPKGGAGKLSGMSMADKRATWNGSYLSLAEAGSPPSAMSPSFPPLPPIPHSATIGSPTISSTQSSPRQGSRSSRVLAGTPRKLKRRSDLAGVFQTPVSMRGSLHMINASMSAPTTPAAMIPHLEDLVTPSSSSSRREPDNLSEEDSGGLKYLESDDDSDEKDPDLPGPGSFGVDALALRRRRRKGLSVISSAQPNDPTHSPLSPPSSSRLQTYTQANLSPRRLRHSYSASKFTTLQSPASHRGGAGPEQSAHNGHPLSMVSIQSALHRSLASKRYAASHLLALRFDVEDRSAGDCSDGENTTSAHNRLSGWDEGYWENVRSVMGLMSGALGDAAVRVCAAVDKAREELRRGVEVDEEITGDRSVDVEEDVVEPFRVPLADTLRGMDMDESASAGFAPGPGHLARFAVHVEAIEGALSGAREELVRCVDSLRQGADGLGGEENVSIRAVSPAPSSSSSSSQPLMSTPSSPLPPLSPHLPSHDQPTQRHPHRTSVPTPPITSTHPALQAYEHLRRELGLALRECERGRERLLDLLSPPRSSPHSDAEEDDLPALGADLGSDESDAKRDSSPRSLRDFPAGLDQVLIRRFSSHDPTLALGREVDDVTAHLLMEASAANLPIAGGVEQVYETDLEKEGGGWERERSKLSREERIRMVREQRASMVGEHRGGLVREQRGSLLGQHEQRGSEGGGKGERWGPGGDVVKELKDVIWEVGKRRRRVVEEAQEHQRPEHSPSMEVQRSISPSPSPKTQRHRSPSPQASPSSQDQRFASPSLRTRLPPSPPPQIQLPPAPTDEYDEEDERDESPGDLHEMLRSSVQRLKKEMRLSVAELQYTAPDRQEESDGVRTGDNGSPLNWIPPPGL</sequence>
<feature type="region of interest" description="Disordered" evidence="1">
    <location>
        <begin position="255"/>
        <end position="277"/>
    </location>
</feature>
<feature type="compositionally biased region" description="Low complexity" evidence="1">
    <location>
        <begin position="897"/>
        <end position="907"/>
    </location>
</feature>
<accession>A0A5C3QV88</accession>
<keyword evidence="3" id="KW-1185">Reference proteome</keyword>
<dbReference type="PANTHER" id="PTHR24216:SF65">
    <property type="entry name" value="PAXILLIN-LIKE PROTEIN 1"/>
    <property type="match status" value="1"/>
</dbReference>
<feature type="region of interest" description="Disordered" evidence="1">
    <location>
        <begin position="396"/>
        <end position="456"/>
    </location>
</feature>
<dbReference type="AlphaFoldDB" id="A0A5C3QV88"/>
<feature type="compositionally biased region" description="Polar residues" evidence="1">
    <location>
        <begin position="575"/>
        <end position="584"/>
    </location>
</feature>
<feature type="compositionally biased region" description="Polar residues" evidence="1">
    <location>
        <begin position="554"/>
        <end position="564"/>
    </location>
</feature>
<evidence type="ECO:0000313" key="3">
    <source>
        <dbReference type="Proteomes" id="UP000305067"/>
    </source>
</evidence>
<feature type="compositionally biased region" description="Pro residues" evidence="1">
    <location>
        <begin position="1143"/>
        <end position="1156"/>
    </location>
</feature>
<dbReference type="Proteomes" id="UP000305067">
    <property type="component" value="Unassembled WGS sequence"/>
</dbReference>
<organism evidence="2 3">
    <name type="scientific">Pterulicium gracile</name>
    <dbReference type="NCBI Taxonomy" id="1884261"/>
    <lineage>
        <taxon>Eukaryota</taxon>
        <taxon>Fungi</taxon>
        <taxon>Dikarya</taxon>
        <taxon>Basidiomycota</taxon>
        <taxon>Agaricomycotina</taxon>
        <taxon>Agaricomycetes</taxon>
        <taxon>Agaricomycetidae</taxon>
        <taxon>Agaricales</taxon>
        <taxon>Pleurotineae</taxon>
        <taxon>Pterulaceae</taxon>
        <taxon>Pterulicium</taxon>
    </lineage>
</organism>
<feature type="compositionally biased region" description="Basic and acidic residues" evidence="1">
    <location>
        <begin position="1046"/>
        <end position="1059"/>
    </location>
</feature>
<dbReference type="PANTHER" id="PTHR24216">
    <property type="entry name" value="PAXILLIN-RELATED"/>
    <property type="match status" value="1"/>
</dbReference>
<dbReference type="STRING" id="1884261.A0A5C3QV88"/>
<feature type="compositionally biased region" description="Polar residues" evidence="1">
    <location>
        <begin position="593"/>
        <end position="605"/>
    </location>
</feature>
<feature type="region of interest" description="Disordered" evidence="1">
    <location>
        <begin position="1036"/>
        <end position="1065"/>
    </location>
</feature>
<gene>
    <name evidence="2" type="ORF">BDV98DRAFT_604168</name>
</gene>
<feature type="region of interest" description="Disordered" evidence="1">
    <location>
        <begin position="897"/>
        <end position="940"/>
    </location>
</feature>
<feature type="compositionally biased region" description="Basic and acidic residues" evidence="1">
    <location>
        <begin position="1201"/>
        <end position="1210"/>
    </location>
</feature>
<feature type="compositionally biased region" description="Basic and acidic residues" evidence="1">
    <location>
        <begin position="927"/>
        <end position="939"/>
    </location>
</feature>
<dbReference type="OrthoDB" id="21151at2759"/>
<evidence type="ECO:0000256" key="1">
    <source>
        <dbReference type="SAM" id="MobiDB-lite"/>
    </source>
</evidence>
<protein>
    <submittedName>
        <fullName evidence="2">Uncharacterized protein</fullName>
    </submittedName>
</protein>
<reference evidence="2 3" key="1">
    <citation type="journal article" date="2019" name="Nat. Ecol. Evol.">
        <title>Megaphylogeny resolves global patterns of mushroom evolution.</title>
        <authorList>
            <person name="Varga T."/>
            <person name="Krizsan K."/>
            <person name="Foldi C."/>
            <person name="Dima B."/>
            <person name="Sanchez-Garcia M."/>
            <person name="Sanchez-Ramirez S."/>
            <person name="Szollosi G.J."/>
            <person name="Szarkandi J.G."/>
            <person name="Papp V."/>
            <person name="Albert L."/>
            <person name="Andreopoulos W."/>
            <person name="Angelini C."/>
            <person name="Antonin V."/>
            <person name="Barry K.W."/>
            <person name="Bougher N.L."/>
            <person name="Buchanan P."/>
            <person name="Buyck B."/>
            <person name="Bense V."/>
            <person name="Catcheside P."/>
            <person name="Chovatia M."/>
            <person name="Cooper J."/>
            <person name="Damon W."/>
            <person name="Desjardin D."/>
            <person name="Finy P."/>
            <person name="Geml J."/>
            <person name="Haridas S."/>
            <person name="Hughes K."/>
            <person name="Justo A."/>
            <person name="Karasinski D."/>
            <person name="Kautmanova I."/>
            <person name="Kiss B."/>
            <person name="Kocsube S."/>
            <person name="Kotiranta H."/>
            <person name="LaButti K.M."/>
            <person name="Lechner B.E."/>
            <person name="Liimatainen K."/>
            <person name="Lipzen A."/>
            <person name="Lukacs Z."/>
            <person name="Mihaltcheva S."/>
            <person name="Morgado L.N."/>
            <person name="Niskanen T."/>
            <person name="Noordeloos M.E."/>
            <person name="Ohm R.A."/>
            <person name="Ortiz-Santana B."/>
            <person name="Ovrebo C."/>
            <person name="Racz N."/>
            <person name="Riley R."/>
            <person name="Savchenko A."/>
            <person name="Shiryaev A."/>
            <person name="Soop K."/>
            <person name="Spirin V."/>
            <person name="Szebenyi C."/>
            <person name="Tomsovsky M."/>
            <person name="Tulloss R.E."/>
            <person name="Uehling J."/>
            <person name="Grigoriev I.V."/>
            <person name="Vagvolgyi C."/>
            <person name="Papp T."/>
            <person name="Martin F.M."/>
            <person name="Miettinen O."/>
            <person name="Hibbett D.S."/>
            <person name="Nagy L.G."/>
        </authorList>
    </citation>
    <scope>NUCLEOTIDE SEQUENCE [LARGE SCALE GENOMIC DNA]</scope>
    <source>
        <strain evidence="2 3">CBS 309.79</strain>
    </source>
</reference>
<feature type="region of interest" description="Disordered" evidence="1">
    <location>
        <begin position="811"/>
        <end position="867"/>
    </location>
</feature>
<feature type="region of interest" description="Disordered" evidence="1">
    <location>
        <begin position="493"/>
        <end position="621"/>
    </location>
</feature>
<evidence type="ECO:0000313" key="2">
    <source>
        <dbReference type="EMBL" id="TFL02244.1"/>
    </source>
</evidence>
<feature type="compositionally biased region" description="Basic and acidic residues" evidence="1">
    <location>
        <begin position="1086"/>
        <end position="1098"/>
    </location>
</feature>
<feature type="compositionally biased region" description="Low complexity" evidence="1">
    <location>
        <begin position="815"/>
        <end position="833"/>
    </location>
</feature>
<proteinExistence type="predicted"/>
<feature type="region of interest" description="Disordered" evidence="1">
    <location>
        <begin position="1195"/>
        <end position="1226"/>
    </location>
</feature>
<feature type="compositionally biased region" description="Low complexity" evidence="1">
    <location>
        <begin position="1120"/>
        <end position="1142"/>
    </location>
</feature>
<feature type="region of interest" description="Disordered" evidence="1">
    <location>
        <begin position="1086"/>
        <end position="1174"/>
    </location>
</feature>